<comment type="caution">
    <text evidence="2">The sequence shown here is derived from an EMBL/GenBank/DDBJ whole genome shotgun (WGS) entry which is preliminary data.</text>
</comment>
<feature type="chain" id="PRO_5046925306" description="Secreted protein" evidence="1">
    <location>
        <begin position="33"/>
        <end position="247"/>
    </location>
</feature>
<feature type="signal peptide" evidence="1">
    <location>
        <begin position="1"/>
        <end position="32"/>
    </location>
</feature>
<dbReference type="EMBL" id="FNOB01000018">
    <property type="protein sequence ID" value="SDX50477.1"/>
    <property type="molecule type" value="Genomic_DNA"/>
</dbReference>
<gene>
    <name evidence="2" type="ORF">SAMN05444006_11849</name>
</gene>
<protein>
    <recommendedName>
        <fullName evidence="4">Secreted protein</fullName>
    </recommendedName>
</protein>
<evidence type="ECO:0000313" key="3">
    <source>
        <dbReference type="Proteomes" id="UP000199541"/>
    </source>
</evidence>
<keyword evidence="1" id="KW-0732">Signal</keyword>
<proteinExistence type="predicted"/>
<name>A0A1H3C8J7_9RHOB</name>
<dbReference type="PROSITE" id="PS51257">
    <property type="entry name" value="PROKAR_LIPOPROTEIN"/>
    <property type="match status" value="1"/>
</dbReference>
<reference evidence="2 3" key="1">
    <citation type="submission" date="2016-10" db="EMBL/GenBank/DDBJ databases">
        <authorList>
            <person name="Varghese N."/>
            <person name="Submissions S."/>
        </authorList>
    </citation>
    <scope>NUCLEOTIDE SEQUENCE [LARGE SCALE GENOMIC DNA]</scope>
    <source>
        <strain evidence="2 3">DSM 24802</strain>
    </source>
</reference>
<evidence type="ECO:0008006" key="4">
    <source>
        <dbReference type="Google" id="ProtNLM"/>
    </source>
</evidence>
<evidence type="ECO:0000313" key="2">
    <source>
        <dbReference type="EMBL" id="SDX50477.1"/>
    </source>
</evidence>
<evidence type="ECO:0000256" key="1">
    <source>
        <dbReference type="SAM" id="SignalP"/>
    </source>
</evidence>
<keyword evidence="3" id="KW-1185">Reference proteome</keyword>
<organism evidence="2 3">
    <name type="scientific">Allgaiera indica</name>
    <dbReference type="NCBI Taxonomy" id="765699"/>
    <lineage>
        <taxon>Bacteria</taxon>
        <taxon>Pseudomonadati</taxon>
        <taxon>Pseudomonadota</taxon>
        <taxon>Alphaproteobacteria</taxon>
        <taxon>Rhodobacterales</taxon>
        <taxon>Paracoccaceae</taxon>
        <taxon>Allgaiera</taxon>
    </lineage>
</organism>
<dbReference type="Proteomes" id="UP000199541">
    <property type="component" value="Unassembled WGS sequence"/>
</dbReference>
<accession>A0A1H3C8J7</accession>
<sequence>MRVTSMKSQVVGLAMMILLQGIAASCASPALADQLSPAKTAPVARDPCWTFAETKQFIHVNMVMKLERTAVRLRIPLVDIVNPWDRRDGDFKALYFEMEYGSFRPLTAPETAGKDTIAFLIHDTIPLEQTAQVFLKVMMRQPSLPLSRYPTRPAQFALTEVVADQTKGLRWDLFLHRSDEGTLETYVGCSRPDPLWGPFPRCQQYFRAAGLDVEVGYARKHLAQWREMKAAVSQFLACAKSGDQSGE</sequence>